<proteinExistence type="predicted"/>
<name>A0A0A9CWK4_ARUDO</name>
<reference evidence="1" key="2">
    <citation type="journal article" date="2015" name="Data Brief">
        <title>Shoot transcriptome of the giant reed, Arundo donax.</title>
        <authorList>
            <person name="Barrero R.A."/>
            <person name="Guerrero F.D."/>
            <person name="Moolhuijzen P."/>
            <person name="Goolsby J.A."/>
            <person name="Tidwell J."/>
            <person name="Bellgard S.E."/>
            <person name="Bellgard M.I."/>
        </authorList>
    </citation>
    <scope>NUCLEOTIDE SEQUENCE</scope>
    <source>
        <tissue evidence="1">Shoot tissue taken approximately 20 cm above the soil surface</tissue>
    </source>
</reference>
<organism evidence="1">
    <name type="scientific">Arundo donax</name>
    <name type="common">Giant reed</name>
    <name type="synonym">Donax arundinaceus</name>
    <dbReference type="NCBI Taxonomy" id="35708"/>
    <lineage>
        <taxon>Eukaryota</taxon>
        <taxon>Viridiplantae</taxon>
        <taxon>Streptophyta</taxon>
        <taxon>Embryophyta</taxon>
        <taxon>Tracheophyta</taxon>
        <taxon>Spermatophyta</taxon>
        <taxon>Magnoliopsida</taxon>
        <taxon>Liliopsida</taxon>
        <taxon>Poales</taxon>
        <taxon>Poaceae</taxon>
        <taxon>PACMAD clade</taxon>
        <taxon>Arundinoideae</taxon>
        <taxon>Arundineae</taxon>
        <taxon>Arundo</taxon>
    </lineage>
</organism>
<reference evidence="1" key="1">
    <citation type="submission" date="2014-09" db="EMBL/GenBank/DDBJ databases">
        <authorList>
            <person name="Magalhaes I.L.F."/>
            <person name="Oliveira U."/>
            <person name="Santos F.R."/>
            <person name="Vidigal T.H.D.A."/>
            <person name="Brescovit A.D."/>
            <person name="Santos A.J."/>
        </authorList>
    </citation>
    <scope>NUCLEOTIDE SEQUENCE</scope>
    <source>
        <tissue evidence="1">Shoot tissue taken approximately 20 cm above the soil surface</tissue>
    </source>
</reference>
<dbReference type="AlphaFoldDB" id="A0A0A9CWK4"/>
<sequence length="82" mass="9728">MFMNTYIWYVSSYELLSPHWRSSQSHREKEAVFSSLLRYGTSNYFPLVISDSFPEVYRLLFSSCALFRSCLFPPIVVHEPCY</sequence>
<protein>
    <submittedName>
        <fullName evidence="1">Uncharacterized protein</fullName>
    </submittedName>
</protein>
<dbReference type="EMBL" id="GBRH01219082">
    <property type="protein sequence ID" value="JAD78813.1"/>
    <property type="molecule type" value="Transcribed_RNA"/>
</dbReference>
<evidence type="ECO:0000313" key="1">
    <source>
        <dbReference type="EMBL" id="JAD78813.1"/>
    </source>
</evidence>
<accession>A0A0A9CWK4</accession>